<keyword evidence="6" id="KW-1185">Reference proteome</keyword>
<dbReference type="InterPro" id="IPR002563">
    <property type="entry name" value="Flavin_Rdtase-like_dom"/>
</dbReference>
<evidence type="ECO:0000313" key="5">
    <source>
        <dbReference type="EMBL" id="QIN78009.1"/>
    </source>
</evidence>
<feature type="compositionally biased region" description="Basic and acidic residues" evidence="3">
    <location>
        <begin position="216"/>
        <end position="227"/>
    </location>
</feature>
<dbReference type="Proteomes" id="UP000502706">
    <property type="component" value="Chromosome"/>
</dbReference>
<dbReference type="GO" id="GO:0042602">
    <property type="term" value="F:riboflavin reductase (NADPH) activity"/>
    <property type="evidence" value="ECO:0007669"/>
    <property type="project" value="TreeGrafter"/>
</dbReference>
<feature type="compositionally biased region" description="Basic and acidic residues" evidence="3">
    <location>
        <begin position="126"/>
        <end position="140"/>
    </location>
</feature>
<feature type="compositionally biased region" description="Basic and acidic residues" evidence="3">
    <location>
        <begin position="193"/>
        <end position="202"/>
    </location>
</feature>
<dbReference type="AlphaFoldDB" id="A0A6G8PU31"/>
<dbReference type="InterPro" id="IPR050268">
    <property type="entry name" value="NADH-dep_flavin_reductase"/>
</dbReference>
<feature type="compositionally biased region" description="Basic residues" evidence="3">
    <location>
        <begin position="147"/>
        <end position="156"/>
    </location>
</feature>
<feature type="compositionally biased region" description="Basic residues" evidence="3">
    <location>
        <begin position="242"/>
        <end position="258"/>
    </location>
</feature>
<dbReference type="PANTHER" id="PTHR30466">
    <property type="entry name" value="FLAVIN REDUCTASE"/>
    <property type="match status" value="1"/>
</dbReference>
<reference evidence="5 6" key="1">
    <citation type="submission" date="2019-10" db="EMBL/GenBank/DDBJ databases">
        <title>Rubrobacter sp nov SCSIO 52915 isolated from a deep-sea sediment in the South China Sea.</title>
        <authorList>
            <person name="Chen R.W."/>
        </authorList>
    </citation>
    <scope>NUCLEOTIDE SEQUENCE [LARGE SCALE GENOMIC DNA]</scope>
    <source>
        <strain evidence="5 6">SCSIO 52915</strain>
    </source>
</reference>
<dbReference type="Pfam" id="PF01613">
    <property type="entry name" value="Flavin_Reduct"/>
    <property type="match status" value="1"/>
</dbReference>
<gene>
    <name evidence="5" type="ORF">GBA65_05180</name>
</gene>
<name>A0A6G8PU31_9ACTN</name>
<evidence type="ECO:0000313" key="6">
    <source>
        <dbReference type="Proteomes" id="UP000502706"/>
    </source>
</evidence>
<dbReference type="GO" id="GO:0010181">
    <property type="term" value="F:FMN binding"/>
    <property type="evidence" value="ECO:0007669"/>
    <property type="project" value="InterPro"/>
</dbReference>
<dbReference type="KEGG" id="rmar:GBA65_05180"/>
<comment type="similarity">
    <text evidence="1">Belongs to the non-flavoprotein flavin reductase family.</text>
</comment>
<organism evidence="5 6">
    <name type="scientific">Rubrobacter marinus</name>
    <dbReference type="NCBI Taxonomy" id="2653852"/>
    <lineage>
        <taxon>Bacteria</taxon>
        <taxon>Bacillati</taxon>
        <taxon>Actinomycetota</taxon>
        <taxon>Rubrobacteria</taxon>
        <taxon>Rubrobacterales</taxon>
        <taxon>Rubrobacteraceae</taxon>
        <taxon>Rubrobacter</taxon>
    </lineage>
</organism>
<evidence type="ECO:0000256" key="2">
    <source>
        <dbReference type="ARBA" id="ARBA00023002"/>
    </source>
</evidence>
<dbReference type="PANTHER" id="PTHR30466:SF11">
    <property type="entry name" value="FLAVIN-DEPENDENT MONOOXYGENASE, REDUCTASE SUBUNIT HSAB"/>
    <property type="match status" value="1"/>
</dbReference>
<feature type="domain" description="Flavin reductase like" evidence="4">
    <location>
        <begin position="343"/>
        <end position="484"/>
    </location>
</feature>
<dbReference type="SMART" id="SM00903">
    <property type="entry name" value="Flavin_Reduct"/>
    <property type="match status" value="1"/>
</dbReference>
<dbReference type="InterPro" id="IPR012349">
    <property type="entry name" value="Split_barrel_FMN-bd"/>
</dbReference>
<feature type="region of interest" description="Disordered" evidence="3">
    <location>
        <begin position="115"/>
        <end position="326"/>
    </location>
</feature>
<feature type="compositionally biased region" description="Basic residues" evidence="3">
    <location>
        <begin position="281"/>
        <end position="301"/>
    </location>
</feature>
<evidence type="ECO:0000256" key="3">
    <source>
        <dbReference type="SAM" id="MobiDB-lite"/>
    </source>
</evidence>
<keyword evidence="2" id="KW-0560">Oxidoreductase</keyword>
<evidence type="ECO:0000259" key="4">
    <source>
        <dbReference type="SMART" id="SM00903"/>
    </source>
</evidence>
<feature type="compositionally biased region" description="Gly residues" evidence="3">
    <location>
        <begin position="158"/>
        <end position="181"/>
    </location>
</feature>
<dbReference type="SUPFAM" id="SSF50475">
    <property type="entry name" value="FMN-binding split barrel"/>
    <property type="match status" value="1"/>
</dbReference>
<evidence type="ECO:0000256" key="1">
    <source>
        <dbReference type="ARBA" id="ARBA00008898"/>
    </source>
</evidence>
<sequence>MRDVRGAGGADAPVVVLPEASRALVRLALTEGLYFADAARERFAWADGELWFADPTEAFALDGERLRGWRRCWRPCGAGTRTAWRAPCRCSGVRCPKTTGCSGASSATFSALWAGRCGGSTPPRDPGARPRGGQEGRGRAPDGGGRAVRRPRRRGAARGAGGDAPGGGGAGDSCGGGGGRGARTEVSGPALRRGADGGEARPGRRLRGVPAPDPLPARRAEGRRDRGGLQAPGPGRADLARRRPRQPARLRPPHRRPRPGLLPHGRLRRERRAPPRDRGLRSRRLRPRRRARPRPARRHHPLGALVGRGRRPAYGPGPSLVDSPRPIERRRGCVEGQIRTEVLKTVPYGFYITGVIGANGEANGFTTCWVSQVSFEPQQVVVAVRKDQHTHDLMESGGVFSLNFLSTDQEELARKFTEPLDNDAGTVGGSAYTTGEATGAPLFDEAFAHLECRIVNKMEAGDHTVYLGEVASAALKRPADILTDLDTPMDYGG</sequence>
<accession>A0A6G8PU31</accession>
<proteinExistence type="inferred from homology"/>
<protein>
    <recommendedName>
        <fullName evidence="4">Flavin reductase like domain-containing protein</fullName>
    </recommendedName>
</protein>
<dbReference type="Gene3D" id="2.30.110.10">
    <property type="entry name" value="Electron Transport, Fmn-binding Protein, Chain A"/>
    <property type="match status" value="1"/>
</dbReference>
<dbReference type="EMBL" id="CP045121">
    <property type="protein sequence ID" value="QIN78009.1"/>
    <property type="molecule type" value="Genomic_DNA"/>
</dbReference>